<dbReference type="InterPro" id="IPR048789">
    <property type="entry name" value="CATSPERB_C"/>
</dbReference>
<dbReference type="GeneID" id="101593210"/>
<proteinExistence type="predicted"/>
<dbReference type="Proteomes" id="UP000515203">
    <property type="component" value="Unplaced"/>
</dbReference>
<evidence type="ECO:0000259" key="3">
    <source>
        <dbReference type="Pfam" id="PF21548"/>
    </source>
</evidence>
<dbReference type="SUPFAM" id="SSF56047">
    <property type="entry name" value="Ribosomal protein S8"/>
    <property type="match status" value="1"/>
</dbReference>
<dbReference type="InterPro" id="IPR028748">
    <property type="entry name" value="CATSPERB"/>
</dbReference>
<dbReference type="InterPro" id="IPR048788">
    <property type="entry name" value="CATSPERB_2nd"/>
</dbReference>
<dbReference type="GO" id="GO:0005929">
    <property type="term" value="C:cilium"/>
    <property type="evidence" value="ECO:0007669"/>
    <property type="project" value="TreeGrafter"/>
</dbReference>
<dbReference type="InParanoid" id="A0A6P6EST6"/>
<feature type="domain" description="Cation channel sperm-associated auxiliary subunit beta 2nd" evidence="3">
    <location>
        <begin position="137"/>
        <end position="485"/>
    </location>
</feature>
<evidence type="ECO:0000313" key="7">
    <source>
        <dbReference type="RefSeq" id="XP_023575395.1"/>
    </source>
</evidence>
<dbReference type="GO" id="GO:0036128">
    <property type="term" value="C:CatSper complex"/>
    <property type="evidence" value="ECO:0007669"/>
    <property type="project" value="InterPro"/>
</dbReference>
<dbReference type="OrthoDB" id="2159869at2759"/>
<gene>
    <name evidence="7" type="primary">Catsperb</name>
</gene>
<evidence type="ECO:0000259" key="2">
    <source>
        <dbReference type="Pfam" id="PF21541"/>
    </source>
</evidence>
<dbReference type="InterPro" id="IPR053904">
    <property type="entry name" value="CATSPERB_Ig-like"/>
</dbReference>
<dbReference type="PANTHER" id="PTHR14705">
    <property type="entry name" value="CATION CHANNEL SPERM-ASSOCIATED PROTEIN SUBUNIT BETA"/>
    <property type="match status" value="1"/>
</dbReference>
<dbReference type="AlphaFoldDB" id="A0A6P6EST6"/>
<dbReference type="GO" id="GO:0006412">
    <property type="term" value="P:translation"/>
    <property type="evidence" value="ECO:0007669"/>
    <property type="project" value="InterPro"/>
</dbReference>
<feature type="domain" description="CATSPERB Ig-like" evidence="5">
    <location>
        <begin position="743"/>
        <end position="819"/>
    </location>
</feature>
<dbReference type="InterPro" id="IPR048786">
    <property type="entry name" value="CATSPERB_N"/>
</dbReference>
<dbReference type="Pfam" id="PF22830">
    <property type="entry name" value="CATSPERB_head"/>
    <property type="match status" value="1"/>
</dbReference>
<dbReference type="Pfam" id="PF21548">
    <property type="entry name" value="CATSPERB_2nd"/>
    <property type="match status" value="1"/>
</dbReference>
<evidence type="ECO:0000259" key="1">
    <source>
        <dbReference type="Pfam" id="PF15149"/>
    </source>
</evidence>
<feature type="domain" description="Cation channel sperm-associated auxiliary subunit beta N-terminal" evidence="2">
    <location>
        <begin position="17"/>
        <end position="123"/>
    </location>
</feature>
<dbReference type="GO" id="GO:0003735">
    <property type="term" value="F:structural constituent of ribosome"/>
    <property type="evidence" value="ECO:0007669"/>
    <property type="project" value="InterPro"/>
</dbReference>
<feature type="domain" description="CATSPERB head" evidence="4">
    <location>
        <begin position="504"/>
        <end position="683"/>
    </location>
</feature>
<dbReference type="Gene3D" id="3.30.1490.10">
    <property type="match status" value="1"/>
</dbReference>
<sequence>MSMQKIFNKILANRMKYIIKTIIRQDQKIKCFFQAENELVSKEMLSTFTSGGLAPTLEIINSTYRGIFHFNLTLFSDRILWLIDIPRGNITTNTDIAAVEEWLVKITLHQGLNIYATEGTLLDSVREPILQWNLGDKMSSQEISVLYPHVTDLKITKCPCANDVALLGFILNAAYNGVYIGLTRSGFWRYSDTVWYNMTNVIYSNLRREYTGLSVTDMVLTNHFLVLLTSLGLFVSGDLRYPSARELKLSRAEFCGFERIDYIKGKLWSNKRCFANREHFEVDYVTITFDRNKTLSEASSCFYSKEPFLEWLPCLPHVVNDSKDVYPSEVTFLVDQEHDTGIYLFYDQHKKTASASVNILKNNQPSATPKFPPFHFPSSFSHPMGMVFHPQSHFLYAYGNQIWLSMDGGNTFRLIADFHDDIIKKTYHCFYTSDVTFVSQSGKVYLTKAGLVTYSEIGIVTDKVFTLYYDHLGFIHKLTPDRFESSENSGLFGQAPDMGFDTALALQYISPHEMIFFAYVPPNEPQTTVHTKKFNSMHFGKLIHSSKTGTAYIRKILEHKTPKEFLSSVIAEMIQPFGIEEVKDSSCLSSSLSILEEPVQPSYKLSLDLQAVNALFQATDIEKTVVIPGYSSFLITEVLDDKNALAVATMPAIAPNKVTFSSGQWFLYNFGQKNGQTWNIYSKPCLHVLQQLDDSPTLNAVKYIDLGSSQSLQVKVIPNKKGQKPRNKKLATSLVPNMRLTSLWRGLKTLQAPKLRVLVGNPELLEVKVESSFDDTESYLMKISVASKSFRQGYTSLALIIWGASTECFVTTLVSTLKSSCSYLTSMHHVPSQHIPYEDWISGVHKDSQGFNMIKTLPVNYRPPSIMGIAIPLTDNFYHADPSKPIPRNLFYKSKETGKYKQCVNASTREQCNCTNEQKLSHAVAFSDCKENVPRFKFPVAQYPISLEIFSDNKFVPVKSPYLVTMTEVNMRKNWQLKHTVPENMKKIKNYLEPILHTSVYNPSGLNLSIKLMGSRAATMLKRKKGKGQALLGPGSKATLSFLTGMMEHVYTGKHEIIDDHRARKTVVNLMGRLDKCGVVSPRRDIQLRDLEKWQNNLLASCQFGFIVLRTSAGIMGQEAR</sequence>
<organism evidence="6 7">
    <name type="scientific">Octodon degus</name>
    <name type="common">Degu</name>
    <name type="synonym">Sciurus degus</name>
    <dbReference type="NCBI Taxonomy" id="10160"/>
    <lineage>
        <taxon>Eukaryota</taxon>
        <taxon>Metazoa</taxon>
        <taxon>Chordata</taxon>
        <taxon>Craniata</taxon>
        <taxon>Vertebrata</taxon>
        <taxon>Euteleostomi</taxon>
        <taxon>Mammalia</taxon>
        <taxon>Eutheria</taxon>
        <taxon>Euarchontoglires</taxon>
        <taxon>Glires</taxon>
        <taxon>Rodentia</taxon>
        <taxon>Hystricomorpha</taxon>
        <taxon>Octodontidae</taxon>
        <taxon>Octodon</taxon>
    </lineage>
</organism>
<dbReference type="Pfam" id="PF21541">
    <property type="entry name" value="CATSPERB_1st"/>
    <property type="match status" value="1"/>
</dbReference>
<protein>
    <submittedName>
        <fullName evidence="7">Cation channel sperm-associated protein subunit beta</fullName>
    </submittedName>
</protein>
<dbReference type="FunCoup" id="A0A6P6EST6">
    <property type="interactions" value="12"/>
</dbReference>
<dbReference type="Pfam" id="PF15149">
    <property type="entry name" value="CATSPERB_C"/>
    <property type="match status" value="1"/>
</dbReference>
<keyword evidence="6" id="KW-1185">Reference proteome</keyword>
<dbReference type="RefSeq" id="XP_023575395.1">
    <property type="nucleotide sequence ID" value="XM_023719627.1"/>
</dbReference>
<accession>A0A6P6EST6</accession>
<reference evidence="7" key="1">
    <citation type="submission" date="2025-08" db="UniProtKB">
        <authorList>
            <consortium name="RefSeq"/>
        </authorList>
    </citation>
    <scope>IDENTIFICATION</scope>
</reference>
<feature type="domain" description="CATSPERB Ig-like" evidence="5">
    <location>
        <begin position="689"/>
        <end position="737"/>
    </location>
</feature>
<evidence type="ECO:0000259" key="5">
    <source>
        <dbReference type="Pfam" id="PF22831"/>
    </source>
</evidence>
<feature type="domain" description="Cation channel sperm-associated protein subunit beta C-terminal" evidence="1">
    <location>
        <begin position="821"/>
        <end position="1011"/>
    </location>
</feature>
<dbReference type="PANTHER" id="PTHR14705:SF0">
    <property type="entry name" value="CATION CHANNEL SPERM-ASSOCIATED AUXILIARY SUBUNIT BETA"/>
    <property type="match status" value="1"/>
</dbReference>
<dbReference type="InterPro" id="IPR053903">
    <property type="entry name" value="CATSPERB_head"/>
</dbReference>
<dbReference type="Gene3D" id="3.30.1370.30">
    <property type="match status" value="1"/>
</dbReference>
<dbReference type="CTD" id="79820"/>
<dbReference type="InterPro" id="IPR035987">
    <property type="entry name" value="Ribosomal_uS8_sf"/>
</dbReference>
<name>A0A6P6EST6_OCTDE</name>
<evidence type="ECO:0000313" key="6">
    <source>
        <dbReference type="Proteomes" id="UP000515203"/>
    </source>
</evidence>
<evidence type="ECO:0000259" key="4">
    <source>
        <dbReference type="Pfam" id="PF22830"/>
    </source>
</evidence>
<dbReference type="GO" id="GO:0005840">
    <property type="term" value="C:ribosome"/>
    <property type="evidence" value="ECO:0007669"/>
    <property type="project" value="InterPro"/>
</dbReference>
<dbReference type="Pfam" id="PF22831">
    <property type="entry name" value="CATSPERB_Ig-like"/>
    <property type="match status" value="2"/>
</dbReference>